<sequence>MHGCAVAAALCIGVAVVASALPASAASWDPPERLDPIRDFVSHLRVSNRPTYDAPMTVGETWEYFRYTPDGSEVRDDVVAVHAGNVTVGNWTTWTACAYGAPSDRSYRLQDGVCTHTNVSNAKLKNCVNEFASMRFVRLVPNVTCHVLGQPGALYALRAGGVSIEYCMRSPSVVLGFNVTNATSGFQQLVDYYFFQGGPVEAKIFDVPTICQS</sequence>
<gene>
    <name evidence="2" type="ORF">NDES1114_LOCUS5393</name>
</gene>
<feature type="chain" id="PRO_5030934278" description="Leishmanolysin-like peptidase" evidence="1">
    <location>
        <begin position="20"/>
        <end position="213"/>
    </location>
</feature>
<name>A0A7S1L8U7_NEODS</name>
<accession>A0A7S1L8U7</accession>
<dbReference type="EMBL" id="HBGF01007955">
    <property type="protein sequence ID" value="CAD9097620.1"/>
    <property type="molecule type" value="Transcribed_RNA"/>
</dbReference>
<protein>
    <recommendedName>
        <fullName evidence="3">Leishmanolysin-like peptidase</fullName>
    </recommendedName>
</protein>
<proteinExistence type="predicted"/>
<evidence type="ECO:0008006" key="3">
    <source>
        <dbReference type="Google" id="ProtNLM"/>
    </source>
</evidence>
<evidence type="ECO:0000313" key="2">
    <source>
        <dbReference type="EMBL" id="CAD9097620.1"/>
    </source>
</evidence>
<keyword evidence="1" id="KW-0732">Signal</keyword>
<evidence type="ECO:0000256" key="1">
    <source>
        <dbReference type="SAM" id="SignalP"/>
    </source>
</evidence>
<reference evidence="2" key="1">
    <citation type="submission" date="2021-01" db="EMBL/GenBank/DDBJ databases">
        <authorList>
            <person name="Corre E."/>
            <person name="Pelletier E."/>
            <person name="Niang G."/>
            <person name="Scheremetjew M."/>
            <person name="Finn R."/>
            <person name="Kale V."/>
            <person name="Holt S."/>
            <person name="Cochrane G."/>
            <person name="Meng A."/>
            <person name="Brown T."/>
            <person name="Cohen L."/>
        </authorList>
    </citation>
    <scope>NUCLEOTIDE SEQUENCE</scope>
    <source>
        <strain evidence="2">CCAP 1951/1</strain>
    </source>
</reference>
<organism evidence="2">
    <name type="scientific">Neobodo designis</name>
    <name type="common">Flagellated protozoan</name>
    <name type="synonym">Bodo designis</name>
    <dbReference type="NCBI Taxonomy" id="312471"/>
    <lineage>
        <taxon>Eukaryota</taxon>
        <taxon>Discoba</taxon>
        <taxon>Euglenozoa</taxon>
        <taxon>Kinetoplastea</taxon>
        <taxon>Metakinetoplastina</taxon>
        <taxon>Neobodonida</taxon>
        <taxon>Neobodo</taxon>
    </lineage>
</organism>
<feature type="signal peptide" evidence="1">
    <location>
        <begin position="1"/>
        <end position="19"/>
    </location>
</feature>
<dbReference type="AlphaFoldDB" id="A0A7S1L8U7"/>